<dbReference type="EMBL" id="CAMGYJ010000007">
    <property type="protein sequence ID" value="CAI0451460.1"/>
    <property type="molecule type" value="Genomic_DNA"/>
</dbReference>
<dbReference type="Proteomes" id="UP001154282">
    <property type="component" value="Unassembled WGS sequence"/>
</dbReference>
<evidence type="ECO:0000313" key="2">
    <source>
        <dbReference type="Proteomes" id="UP001154282"/>
    </source>
</evidence>
<organism evidence="1 2">
    <name type="scientific">Linum tenue</name>
    <dbReference type="NCBI Taxonomy" id="586396"/>
    <lineage>
        <taxon>Eukaryota</taxon>
        <taxon>Viridiplantae</taxon>
        <taxon>Streptophyta</taxon>
        <taxon>Embryophyta</taxon>
        <taxon>Tracheophyta</taxon>
        <taxon>Spermatophyta</taxon>
        <taxon>Magnoliopsida</taxon>
        <taxon>eudicotyledons</taxon>
        <taxon>Gunneridae</taxon>
        <taxon>Pentapetalae</taxon>
        <taxon>rosids</taxon>
        <taxon>fabids</taxon>
        <taxon>Malpighiales</taxon>
        <taxon>Linaceae</taxon>
        <taxon>Linum</taxon>
    </lineage>
</organism>
<dbReference type="AlphaFoldDB" id="A0AAV0MZ01"/>
<keyword evidence="2" id="KW-1185">Reference proteome</keyword>
<gene>
    <name evidence="1" type="ORF">LITE_LOCUS30871</name>
</gene>
<proteinExistence type="predicted"/>
<reference evidence="1" key="1">
    <citation type="submission" date="2022-08" db="EMBL/GenBank/DDBJ databases">
        <authorList>
            <person name="Gutierrez-Valencia J."/>
        </authorList>
    </citation>
    <scope>NUCLEOTIDE SEQUENCE</scope>
</reference>
<sequence length="91" mass="10717">MVASCLRNHHSFRRIMNVHTLIQLIGHLESKVLRSPKDHLRLFGLSYSPRNSKHDIGSLHMHQRVVKEVLHLRMQLQTNEMESLLLMALTW</sequence>
<comment type="caution">
    <text evidence="1">The sequence shown here is derived from an EMBL/GenBank/DDBJ whole genome shotgun (WGS) entry which is preliminary data.</text>
</comment>
<evidence type="ECO:0000313" key="1">
    <source>
        <dbReference type="EMBL" id="CAI0451460.1"/>
    </source>
</evidence>
<protein>
    <submittedName>
        <fullName evidence="1">Uncharacterized protein</fullName>
    </submittedName>
</protein>
<accession>A0AAV0MZ01</accession>
<name>A0AAV0MZ01_9ROSI</name>